<dbReference type="STRING" id="1051891.A0A0C3QJW3"/>
<dbReference type="AlphaFoldDB" id="A0A0C3QJW3"/>
<gene>
    <name evidence="2" type="ORF">M407DRAFT_73166</name>
</gene>
<keyword evidence="3" id="KW-1185">Reference proteome</keyword>
<dbReference type="SUPFAM" id="SSF82199">
    <property type="entry name" value="SET domain"/>
    <property type="match status" value="1"/>
</dbReference>
<dbReference type="PANTHER" id="PTHR47643">
    <property type="entry name" value="TPR DOMAIN PROTEIN (AFU_ORTHOLOGUE AFUA_5G12710)"/>
    <property type="match status" value="1"/>
</dbReference>
<dbReference type="InterPro" id="IPR001214">
    <property type="entry name" value="SET_dom"/>
</dbReference>
<name>A0A0C3QJW3_9AGAM</name>
<organism evidence="2 3">
    <name type="scientific">Tulasnella calospora MUT 4182</name>
    <dbReference type="NCBI Taxonomy" id="1051891"/>
    <lineage>
        <taxon>Eukaryota</taxon>
        <taxon>Fungi</taxon>
        <taxon>Dikarya</taxon>
        <taxon>Basidiomycota</taxon>
        <taxon>Agaricomycotina</taxon>
        <taxon>Agaricomycetes</taxon>
        <taxon>Cantharellales</taxon>
        <taxon>Tulasnellaceae</taxon>
        <taxon>Tulasnella</taxon>
    </lineage>
</organism>
<dbReference type="PROSITE" id="PS50280">
    <property type="entry name" value="SET"/>
    <property type="match status" value="1"/>
</dbReference>
<dbReference type="InterPro" id="IPR046341">
    <property type="entry name" value="SET_dom_sf"/>
</dbReference>
<dbReference type="Gene3D" id="2.170.270.10">
    <property type="entry name" value="SET domain"/>
    <property type="match status" value="1"/>
</dbReference>
<dbReference type="InterPro" id="IPR011990">
    <property type="entry name" value="TPR-like_helical_dom_sf"/>
</dbReference>
<evidence type="ECO:0000313" key="3">
    <source>
        <dbReference type="Proteomes" id="UP000054248"/>
    </source>
</evidence>
<proteinExistence type="predicted"/>
<dbReference type="Pfam" id="PF00856">
    <property type="entry name" value="SET"/>
    <property type="match status" value="1"/>
</dbReference>
<feature type="domain" description="SET" evidence="1">
    <location>
        <begin position="411"/>
        <end position="613"/>
    </location>
</feature>
<reference evidence="3" key="2">
    <citation type="submission" date="2015-01" db="EMBL/GenBank/DDBJ databases">
        <title>Evolutionary Origins and Diversification of the Mycorrhizal Mutualists.</title>
        <authorList>
            <consortium name="DOE Joint Genome Institute"/>
            <consortium name="Mycorrhizal Genomics Consortium"/>
            <person name="Kohler A."/>
            <person name="Kuo A."/>
            <person name="Nagy L.G."/>
            <person name="Floudas D."/>
            <person name="Copeland A."/>
            <person name="Barry K.W."/>
            <person name="Cichocki N."/>
            <person name="Veneault-Fourrey C."/>
            <person name="LaButti K."/>
            <person name="Lindquist E.A."/>
            <person name="Lipzen A."/>
            <person name="Lundell T."/>
            <person name="Morin E."/>
            <person name="Murat C."/>
            <person name="Riley R."/>
            <person name="Ohm R."/>
            <person name="Sun H."/>
            <person name="Tunlid A."/>
            <person name="Henrissat B."/>
            <person name="Grigoriev I.V."/>
            <person name="Hibbett D.S."/>
            <person name="Martin F."/>
        </authorList>
    </citation>
    <scope>NUCLEOTIDE SEQUENCE [LARGE SCALE GENOMIC DNA]</scope>
    <source>
        <strain evidence="3">MUT 4182</strain>
    </source>
</reference>
<dbReference type="EMBL" id="KN823008">
    <property type="protein sequence ID" value="KIO27491.1"/>
    <property type="molecule type" value="Genomic_DNA"/>
</dbReference>
<dbReference type="OrthoDB" id="5945798at2759"/>
<sequence length="798" mass="88691">MFPQELDDLARMMHELGLRPEDVMKAAGDPAALEQLLNPVGSRAARQQASEPSDIVSTMAGDFEQAKARFDAEKNMPPIPFVAKPREWFLMALQAERQEVLEREKSPHISMKHTIIGTEAHVSTIALEQLERVSLRQMHIRKTHQGKYLLCRIATFPLRVFSIHIPIEDVYGDVCLLELYNYPGTIGASSELVEALFPVGSILAIREPTLKSAARGGDPILRVDCPSNVIWLEPDDKKLVGVKWKTGDHVPNSPRMPSTEEGWKKQGNGHYQNGRHIPAAVSYSRGLKRFPASSVLRLNRAMAYLQLQYYGAALWDCEAVLEHKELPNSLKSKALYRAAQALYGTGNWDEAELRFTAMAAEYPAEATGCQIWIQKCRDRRSEATEGKYNWVTAYKAAQAKPCKMDLADFTGPVKVVSLPSRGGGRGVVAKRDIKFGELLVVSKAFVSCSMDDSANPETHTIINLITNRMDKGYRAVTATKVAERIAGNPKAADAVDQLYAGPSNRLPPSEYNTAPSEKVNVARLLHFDRDVDIRRIEGVLTFNSFATPSLGPARSRSEDKIDEQLHPSSLFLLPSLFNHSCSPNAFWYCLGDVMMIRATCDIPAGNEVFLSYTRGGDSYISRAKDSCLASLLGSCNCSLCTRDRQAGEAVCKQREQLGSKINLGNTDLAIRSHIKKLDETFKDYPTSDRYAVIEAYIELQNHYKARSDYVNVLWTLFKRLEYMGLKVMDTTVRGVLSSSDRDALPIKLVTIGGSQAGSSLGQVGVNACVNIHHVFVGEFDDIARAAKWLKGAVWRKFR</sequence>
<dbReference type="SMART" id="SM00317">
    <property type="entry name" value="SET"/>
    <property type="match status" value="1"/>
</dbReference>
<dbReference type="Proteomes" id="UP000054248">
    <property type="component" value="Unassembled WGS sequence"/>
</dbReference>
<accession>A0A0C3QJW3</accession>
<dbReference type="HOGENOM" id="CLU_009043_0_0_1"/>
<protein>
    <recommendedName>
        <fullName evidence="1">SET domain-containing protein</fullName>
    </recommendedName>
</protein>
<dbReference type="Gene3D" id="1.25.40.10">
    <property type="entry name" value="Tetratricopeptide repeat domain"/>
    <property type="match status" value="1"/>
</dbReference>
<evidence type="ECO:0000259" key="1">
    <source>
        <dbReference type="PROSITE" id="PS50280"/>
    </source>
</evidence>
<dbReference type="SUPFAM" id="SSF48452">
    <property type="entry name" value="TPR-like"/>
    <property type="match status" value="1"/>
</dbReference>
<dbReference type="InterPro" id="IPR053209">
    <property type="entry name" value="Gramillin-biosynth_MTr"/>
</dbReference>
<reference evidence="2 3" key="1">
    <citation type="submission" date="2014-04" db="EMBL/GenBank/DDBJ databases">
        <authorList>
            <consortium name="DOE Joint Genome Institute"/>
            <person name="Kuo A."/>
            <person name="Girlanda M."/>
            <person name="Perotto S."/>
            <person name="Kohler A."/>
            <person name="Nagy L.G."/>
            <person name="Floudas D."/>
            <person name="Copeland A."/>
            <person name="Barry K.W."/>
            <person name="Cichocki N."/>
            <person name="Veneault-Fourrey C."/>
            <person name="LaButti K."/>
            <person name="Lindquist E.A."/>
            <person name="Lipzen A."/>
            <person name="Lundell T."/>
            <person name="Morin E."/>
            <person name="Murat C."/>
            <person name="Sun H."/>
            <person name="Tunlid A."/>
            <person name="Henrissat B."/>
            <person name="Grigoriev I.V."/>
            <person name="Hibbett D.S."/>
            <person name="Martin F."/>
            <person name="Nordberg H.P."/>
            <person name="Cantor M.N."/>
            <person name="Hua S.X."/>
        </authorList>
    </citation>
    <scope>NUCLEOTIDE SEQUENCE [LARGE SCALE GENOMIC DNA]</scope>
    <source>
        <strain evidence="2 3">MUT 4182</strain>
    </source>
</reference>
<evidence type="ECO:0000313" key="2">
    <source>
        <dbReference type="EMBL" id="KIO27491.1"/>
    </source>
</evidence>
<dbReference type="PANTHER" id="PTHR47643:SF2">
    <property type="entry name" value="TPR DOMAIN PROTEIN (AFU_ORTHOLOGUE AFUA_5G12710)"/>
    <property type="match status" value="1"/>
</dbReference>